<evidence type="ECO:0000256" key="1">
    <source>
        <dbReference type="SAM" id="Coils"/>
    </source>
</evidence>
<accession>A0A175RP95</accession>
<dbReference type="Proteomes" id="UP000078529">
    <property type="component" value="Unassembled WGS sequence"/>
</dbReference>
<keyword evidence="1" id="KW-0175">Coiled coil</keyword>
<reference evidence="2 3" key="1">
    <citation type="journal article" date="2016" name="Front. Microbiol.">
        <title>Genomic Resource of Rice Seed Associated Bacteria.</title>
        <authorList>
            <person name="Midha S."/>
            <person name="Bansal K."/>
            <person name="Sharma S."/>
            <person name="Kumar N."/>
            <person name="Patil P.P."/>
            <person name="Chaudhry V."/>
            <person name="Patil P.B."/>
        </authorList>
    </citation>
    <scope>NUCLEOTIDE SEQUENCE [LARGE SCALE GENOMIC DNA]</scope>
    <source>
        <strain evidence="2 3">NS365</strain>
    </source>
</reference>
<protein>
    <recommendedName>
        <fullName evidence="4">Flagellar export protein FliJ</fullName>
    </recommendedName>
</protein>
<dbReference type="RefSeq" id="WP_058600898.1">
    <property type="nucleotide sequence ID" value="NZ_LDQA01000028.1"/>
</dbReference>
<dbReference type="EMBL" id="LDQA01000028">
    <property type="protein sequence ID" value="KTR05128.1"/>
    <property type="molecule type" value="Genomic_DNA"/>
</dbReference>
<dbReference type="PATRIC" id="fig|401562.4.peg.2611"/>
<comment type="caution">
    <text evidence="2">The sequence shown here is derived from an EMBL/GenBank/DDBJ whole genome shotgun (WGS) entry which is preliminary data.</text>
</comment>
<evidence type="ECO:0008006" key="4">
    <source>
        <dbReference type="Google" id="ProtNLM"/>
    </source>
</evidence>
<dbReference type="AlphaFoldDB" id="A0A175RP95"/>
<evidence type="ECO:0000313" key="3">
    <source>
        <dbReference type="Proteomes" id="UP000078529"/>
    </source>
</evidence>
<name>A0A175RP95_9HYPH</name>
<organism evidence="2 3">
    <name type="scientific">Aureimonas ureilytica</name>
    <dbReference type="NCBI Taxonomy" id="401562"/>
    <lineage>
        <taxon>Bacteria</taxon>
        <taxon>Pseudomonadati</taxon>
        <taxon>Pseudomonadota</taxon>
        <taxon>Alphaproteobacteria</taxon>
        <taxon>Hyphomicrobiales</taxon>
        <taxon>Aurantimonadaceae</taxon>
        <taxon>Aureimonas</taxon>
    </lineage>
</organism>
<keyword evidence="3" id="KW-1185">Reference proteome</keyword>
<sequence>MSEGKRSDRLARVLAVQERKRQQAEWALAELVREQKGLEDTRDELLDTLGAQSLMQGLFLDAKVSALRRNDLALAAVSAKQVDARERVRTENMTEKRVERAAEAALVEDRIAQDAVELLSALEDHLVARAASLE</sequence>
<feature type="coiled-coil region" evidence="1">
    <location>
        <begin position="14"/>
        <end position="48"/>
    </location>
</feature>
<evidence type="ECO:0000313" key="2">
    <source>
        <dbReference type="EMBL" id="KTR05128.1"/>
    </source>
</evidence>
<proteinExistence type="predicted"/>
<gene>
    <name evidence="2" type="ORF">NS365_14115</name>
</gene>